<keyword evidence="16" id="KW-1185">Reference proteome</keyword>
<dbReference type="GO" id="GO:0005886">
    <property type="term" value="C:plasma membrane"/>
    <property type="evidence" value="ECO:0007669"/>
    <property type="project" value="UniProtKB-SubCell"/>
</dbReference>
<feature type="domain" description="G-protein coupled receptors family 1 profile" evidence="14">
    <location>
        <begin position="66"/>
        <end position="313"/>
    </location>
</feature>
<feature type="transmembrane region" description="Helical" evidence="13">
    <location>
        <begin position="219"/>
        <end position="242"/>
    </location>
</feature>
<evidence type="ECO:0000256" key="11">
    <source>
        <dbReference type="PIRSR" id="PIRSR603912-52"/>
    </source>
</evidence>
<feature type="transmembrane region" description="Helical" evidence="13">
    <location>
        <begin position="123"/>
        <end position="144"/>
    </location>
</feature>
<dbReference type="Ensembl" id="ENSMMDT00005053961.1">
    <property type="protein sequence ID" value="ENSMMDP00005052932.1"/>
    <property type="gene ID" value="ENSMMDG00005023840.1"/>
</dbReference>
<evidence type="ECO:0000256" key="1">
    <source>
        <dbReference type="ARBA" id="ARBA00004651"/>
    </source>
</evidence>
<dbReference type="PROSITE" id="PS50262">
    <property type="entry name" value="G_PROTEIN_RECEP_F1_2"/>
    <property type="match status" value="1"/>
</dbReference>
<comment type="subcellular location">
    <subcellularLocation>
        <location evidence="1">Cell membrane</location>
        <topology evidence="1">Multi-pass membrane protein</topology>
    </subcellularLocation>
</comment>
<reference evidence="15" key="1">
    <citation type="submission" date="2019-06" db="EMBL/GenBank/DDBJ databases">
        <authorList>
            <consortium name="Wellcome Sanger Institute Data Sharing"/>
        </authorList>
    </citation>
    <scope>NUCLEOTIDE SEQUENCE [LARGE SCALE GENOMIC DNA]</scope>
</reference>
<feature type="disulfide bond" evidence="11">
    <location>
        <begin position="121"/>
        <end position="200"/>
    </location>
</feature>
<organism evidence="15 16">
    <name type="scientific">Myripristis murdjan</name>
    <name type="common">pinecone soldierfish</name>
    <dbReference type="NCBI Taxonomy" id="586833"/>
    <lineage>
        <taxon>Eukaryota</taxon>
        <taxon>Metazoa</taxon>
        <taxon>Chordata</taxon>
        <taxon>Craniata</taxon>
        <taxon>Vertebrata</taxon>
        <taxon>Euteleostomi</taxon>
        <taxon>Actinopterygii</taxon>
        <taxon>Neopterygii</taxon>
        <taxon>Teleostei</taxon>
        <taxon>Neoteleostei</taxon>
        <taxon>Acanthomorphata</taxon>
        <taxon>Holocentriformes</taxon>
        <taxon>Holocentridae</taxon>
        <taxon>Myripristis</taxon>
    </lineage>
</organism>
<keyword evidence="3 13" id="KW-0812">Transmembrane</keyword>
<dbReference type="InterPro" id="IPR017452">
    <property type="entry name" value="GPCR_Rhodpsn_7TM"/>
</dbReference>
<keyword evidence="2" id="KW-1003">Cell membrane</keyword>
<dbReference type="GO" id="GO:0015057">
    <property type="term" value="F:thrombin-activated receptor activity"/>
    <property type="evidence" value="ECO:0007669"/>
    <property type="project" value="InterPro"/>
</dbReference>
<keyword evidence="8" id="KW-0675">Receptor</keyword>
<evidence type="ECO:0000256" key="4">
    <source>
        <dbReference type="ARBA" id="ARBA00022989"/>
    </source>
</evidence>
<evidence type="ECO:0000256" key="12">
    <source>
        <dbReference type="SAM" id="MobiDB-lite"/>
    </source>
</evidence>
<evidence type="ECO:0000256" key="7">
    <source>
        <dbReference type="ARBA" id="ARBA00023157"/>
    </source>
</evidence>
<sequence>TSHLTEWVVALYFFHQKPPALLQPNTKSPRLHVRPEDPAAAYTSGVLSTRVIPSFYTLAMAVGIPSNVYILAFLKVRAKSLSTAVLYLSLALSDLLLLLSLALRVHYHLSGNNWIFGEMACRIVTAFFYGNVYCSAHTIACISLKRYLAVVRPFLYRRLPKMTLAVVTCLGVWALFGAAVVPELLVRQSYHLPQLGVTTCHDVLPLEETSHALLIPYRLILVCLGFVVPFLTCICAHVAVVYHLGRSGCNWRPFVRVTTLVLLIFMVCFSPSGILHIAHYICLFSSGDDRLYGYYRVAVCLCCFHSCLDPFLCVLMSKTAASKLQFISLRRTPQRLPNRKTFTHYRDSVSFIMHKCQHQMPFVRANLKPDQCSIIPNKDGATSFHDSPSPRSLNENMRI</sequence>
<proteinExistence type="predicted"/>
<dbReference type="GO" id="GO:0007596">
    <property type="term" value="P:blood coagulation"/>
    <property type="evidence" value="ECO:0007669"/>
    <property type="project" value="InterPro"/>
</dbReference>
<dbReference type="Pfam" id="PF00001">
    <property type="entry name" value="7tm_1"/>
    <property type="match status" value="1"/>
</dbReference>
<dbReference type="GeneTree" id="ENSGT01050000244840"/>
<reference evidence="15" key="2">
    <citation type="submission" date="2025-08" db="UniProtKB">
        <authorList>
            <consortium name="Ensembl"/>
        </authorList>
    </citation>
    <scope>IDENTIFICATION</scope>
</reference>
<evidence type="ECO:0000256" key="6">
    <source>
        <dbReference type="ARBA" id="ARBA00023136"/>
    </source>
</evidence>
<dbReference type="InParanoid" id="A0A668AHY7"/>
<dbReference type="PANTHER" id="PTHR24232:SF0">
    <property type="entry name" value="PROTEINASE-ACTIVATED RECEPTOR 3"/>
    <property type="match status" value="1"/>
</dbReference>
<feature type="transmembrane region" description="Helical" evidence="13">
    <location>
        <begin position="254"/>
        <end position="281"/>
    </location>
</feature>
<evidence type="ECO:0000256" key="3">
    <source>
        <dbReference type="ARBA" id="ARBA00022692"/>
    </source>
</evidence>
<evidence type="ECO:0000256" key="8">
    <source>
        <dbReference type="ARBA" id="ARBA00023170"/>
    </source>
</evidence>
<accession>A0A668AHY7</accession>
<evidence type="ECO:0000256" key="13">
    <source>
        <dbReference type="SAM" id="Phobius"/>
    </source>
</evidence>
<evidence type="ECO:0000256" key="5">
    <source>
        <dbReference type="ARBA" id="ARBA00023040"/>
    </source>
</evidence>
<feature type="transmembrane region" description="Helical" evidence="13">
    <location>
        <begin position="84"/>
        <end position="103"/>
    </location>
</feature>
<evidence type="ECO:0000256" key="10">
    <source>
        <dbReference type="ARBA" id="ARBA00023224"/>
    </source>
</evidence>
<evidence type="ECO:0000259" key="14">
    <source>
        <dbReference type="PROSITE" id="PS50262"/>
    </source>
</evidence>
<keyword evidence="5" id="KW-0297">G-protein coupled receptor</keyword>
<dbReference type="AlphaFoldDB" id="A0A668AHY7"/>
<protein>
    <submittedName>
        <fullName evidence="15">Coagulation factor II thrombin receptor like 2</fullName>
    </submittedName>
</protein>
<evidence type="ECO:0000256" key="9">
    <source>
        <dbReference type="ARBA" id="ARBA00023180"/>
    </source>
</evidence>
<dbReference type="Proteomes" id="UP000472263">
    <property type="component" value="Chromosome 9"/>
</dbReference>
<reference evidence="15" key="3">
    <citation type="submission" date="2025-09" db="UniProtKB">
        <authorList>
            <consortium name="Ensembl"/>
        </authorList>
    </citation>
    <scope>IDENTIFICATION</scope>
</reference>
<dbReference type="GO" id="GO:0007200">
    <property type="term" value="P:phospholipase C-activating G protein-coupled receptor signaling pathway"/>
    <property type="evidence" value="ECO:0007669"/>
    <property type="project" value="TreeGrafter"/>
</dbReference>
<dbReference type="Gene3D" id="1.20.1070.10">
    <property type="entry name" value="Rhodopsin 7-helix transmembrane proteins"/>
    <property type="match status" value="1"/>
</dbReference>
<dbReference type="FunFam" id="1.20.1070.10:FF:000040">
    <property type="entry name" value="Coagulation factor 2 (thrombin) receptor"/>
    <property type="match status" value="1"/>
</dbReference>
<dbReference type="InterPro" id="IPR003943">
    <property type="entry name" value="Prot_act_rcpt_3"/>
</dbReference>
<feature type="region of interest" description="Disordered" evidence="12">
    <location>
        <begin position="377"/>
        <end position="399"/>
    </location>
</feature>
<dbReference type="PRINTS" id="PR01429">
    <property type="entry name" value="PROTEASEAR3"/>
</dbReference>
<evidence type="ECO:0000256" key="2">
    <source>
        <dbReference type="ARBA" id="ARBA00022475"/>
    </source>
</evidence>
<dbReference type="PRINTS" id="PR00237">
    <property type="entry name" value="GPCRRHODOPSN"/>
</dbReference>
<dbReference type="InterPro" id="IPR003912">
    <property type="entry name" value="Protea_act_rcpt"/>
</dbReference>
<dbReference type="PANTHER" id="PTHR24232">
    <property type="entry name" value="G-PROTEIN COUPLED RECEPTOR"/>
    <property type="match status" value="1"/>
</dbReference>
<dbReference type="FunCoup" id="A0A668AHY7">
    <property type="interactions" value="412"/>
</dbReference>
<feature type="transmembrane region" description="Helical" evidence="13">
    <location>
        <begin position="293"/>
        <end position="315"/>
    </location>
</feature>
<keyword evidence="9" id="KW-0325">Glycoprotein</keyword>
<gene>
    <name evidence="15" type="primary">F2RL2</name>
</gene>
<dbReference type="SUPFAM" id="SSF81321">
    <property type="entry name" value="Family A G protein-coupled receptor-like"/>
    <property type="match status" value="1"/>
</dbReference>
<feature type="transmembrane region" description="Helical" evidence="13">
    <location>
        <begin position="54"/>
        <end position="72"/>
    </location>
</feature>
<feature type="transmembrane region" description="Helical" evidence="13">
    <location>
        <begin position="164"/>
        <end position="185"/>
    </location>
</feature>
<keyword evidence="7 11" id="KW-1015">Disulfide bond</keyword>
<evidence type="ECO:0000313" key="15">
    <source>
        <dbReference type="Ensembl" id="ENSMMDP00005052932.1"/>
    </source>
</evidence>
<feature type="compositionally biased region" description="Polar residues" evidence="12">
    <location>
        <begin position="384"/>
        <end position="399"/>
    </location>
</feature>
<keyword evidence="4 13" id="KW-1133">Transmembrane helix</keyword>
<dbReference type="GO" id="GO:0035025">
    <property type="term" value="P:positive regulation of Rho protein signal transduction"/>
    <property type="evidence" value="ECO:0007669"/>
    <property type="project" value="TreeGrafter"/>
</dbReference>
<dbReference type="InterPro" id="IPR000276">
    <property type="entry name" value="GPCR_Rhodpsn"/>
</dbReference>
<keyword evidence="6 13" id="KW-0472">Membrane</keyword>
<evidence type="ECO:0000313" key="16">
    <source>
        <dbReference type="Proteomes" id="UP000472263"/>
    </source>
</evidence>
<name>A0A668AHY7_9TELE</name>
<dbReference type="PRINTS" id="PR01428">
    <property type="entry name" value="PROTEASEAR"/>
</dbReference>
<keyword evidence="10" id="KW-0807">Transducer</keyword>